<proteinExistence type="predicted"/>
<dbReference type="AlphaFoldDB" id="A0A1X6ZIS2"/>
<gene>
    <name evidence="1" type="primary">eutQ</name>
    <name evidence="1" type="ORF">ROA7450_02685</name>
</gene>
<dbReference type="OrthoDB" id="3828611at2"/>
<accession>A0A1X6ZIS2</accession>
<organism evidence="1 2">
    <name type="scientific">Roseovarius albus</name>
    <dbReference type="NCBI Taxonomy" id="1247867"/>
    <lineage>
        <taxon>Bacteria</taxon>
        <taxon>Pseudomonadati</taxon>
        <taxon>Pseudomonadota</taxon>
        <taxon>Alphaproteobacteria</taxon>
        <taxon>Rhodobacterales</taxon>
        <taxon>Roseobacteraceae</taxon>
        <taxon>Roseovarius</taxon>
    </lineage>
</organism>
<dbReference type="InterPro" id="IPR010424">
    <property type="entry name" value="EutQ"/>
</dbReference>
<dbReference type="InterPro" id="IPR011051">
    <property type="entry name" value="RmlC_Cupin_sf"/>
</dbReference>
<name>A0A1X6ZIS2_9RHOB</name>
<dbReference type="EMBL" id="FWFX01000008">
    <property type="protein sequence ID" value="SLN52875.1"/>
    <property type="molecule type" value="Genomic_DNA"/>
</dbReference>
<sequence length="117" mass="12831">MTKAPAQTICFEDLSFRPRFEYGDMAQVNVVSGTEMGTKLGTGFARFTKAAIPWTVQYDEVVLVLSGQLTARTKDSVLTAGPQDSIWLPKGTELTYESEDALVFYAIEPANWAEAAT</sequence>
<dbReference type="Gene3D" id="2.60.120.10">
    <property type="entry name" value="Jelly Rolls"/>
    <property type="match status" value="1"/>
</dbReference>
<protein>
    <submittedName>
        <fullName evidence="1">Ethanolamine utilization protein EutQ</fullName>
    </submittedName>
</protein>
<reference evidence="1 2" key="1">
    <citation type="submission" date="2017-03" db="EMBL/GenBank/DDBJ databases">
        <authorList>
            <person name="Afonso C.L."/>
            <person name="Miller P.J."/>
            <person name="Scott M.A."/>
            <person name="Spackman E."/>
            <person name="Goraichik I."/>
            <person name="Dimitrov K.M."/>
            <person name="Suarez D.L."/>
            <person name="Swayne D.E."/>
        </authorList>
    </citation>
    <scope>NUCLEOTIDE SEQUENCE [LARGE SCALE GENOMIC DNA]</scope>
    <source>
        <strain evidence="1 2">CECT 7450</strain>
    </source>
</reference>
<keyword evidence="2" id="KW-1185">Reference proteome</keyword>
<evidence type="ECO:0000313" key="2">
    <source>
        <dbReference type="Proteomes" id="UP000193061"/>
    </source>
</evidence>
<evidence type="ECO:0000313" key="1">
    <source>
        <dbReference type="EMBL" id="SLN52875.1"/>
    </source>
</evidence>
<dbReference type="Proteomes" id="UP000193061">
    <property type="component" value="Unassembled WGS sequence"/>
</dbReference>
<dbReference type="InterPro" id="IPR014710">
    <property type="entry name" value="RmlC-like_jellyroll"/>
</dbReference>
<dbReference type="Pfam" id="PF06249">
    <property type="entry name" value="EutQ"/>
    <property type="match status" value="1"/>
</dbReference>
<dbReference type="RefSeq" id="WP_085806308.1">
    <property type="nucleotide sequence ID" value="NZ_FWFX01000008.1"/>
</dbReference>
<dbReference type="SUPFAM" id="SSF51182">
    <property type="entry name" value="RmlC-like cupins"/>
    <property type="match status" value="1"/>
</dbReference>